<comment type="caution">
    <text evidence="9">The sequence shown here is derived from an EMBL/GenBank/DDBJ whole genome shotgun (WGS) entry which is preliminary data.</text>
</comment>
<dbReference type="EMBL" id="JAUSTY010000019">
    <property type="protein sequence ID" value="MDQ0167753.1"/>
    <property type="molecule type" value="Genomic_DNA"/>
</dbReference>
<keyword evidence="6" id="KW-0762">Sugar transport</keyword>
<evidence type="ECO:0000256" key="7">
    <source>
        <dbReference type="ARBA" id="ARBA00022683"/>
    </source>
</evidence>
<reference evidence="9 10" key="1">
    <citation type="submission" date="2023-07" db="EMBL/GenBank/DDBJ databases">
        <title>Genomic Encyclopedia of Type Strains, Phase IV (KMG-IV): sequencing the most valuable type-strain genomes for metagenomic binning, comparative biology and taxonomic classification.</title>
        <authorList>
            <person name="Goeker M."/>
        </authorList>
    </citation>
    <scope>NUCLEOTIDE SEQUENCE [LARGE SCALE GENOMIC DNA]</scope>
    <source>
        <strain evidence="9 10">DSM 12751</strain>
    </source>
</reference>
<dbReference type="InterPro" id="IPR001020">
    <property type="entry name" value="PTS_HPr_His_P_site"/>
</dbReference>
<organism evidence="9 10">
    <name type="scientific">Caldalkalibacillus horti</name>
    <dbReference type="NCBI Taxonomy" id="77523"/>
    <lineage>
        <taxon>Bacteria</taxon>
        <taxon>Bacillati</taxon>
        <taxon>Bacillota</taxon>
        <taxon>Bacilli</taxon>
        <taxon>Bacillales</taxon>
        <taxon>Bacillaceae</taxon>
        <taxon>Caldalkalibacillus</taxon>
    </lineage>
</organism>
<evidence type="ECO:0000256" key="4">
    <source>
        <dbReference type="ARBA" id="ARBA00020422"/>
    </source>
</evidence>
<feature type="domain" description="HPr" evidence="8">
    <location>
        <begin position="1"/>
        <end position="88"/>
    </location>
</feature>
<dbReference type="SUPFAM" id="SSF55594">
    <property type="entry name" value="HPr-like"/>
    <property type="match status" value="1"/>
</dbReference>
<evidence type="ECO:0000256" key="5">
    <source>
        <dbReference type="ARBA" id="ARBA00022490"/>
    </source>
</evidence>
<dbReference type="CDD" id="cd00367">
    <property type="entry name" value="PTS-HPr_like"/>
    <property type="match status" value="1"/>
</dbReference>
<name>A0ABT9W3D5_9BACI</name>
<dbReference type="PROSITE" id="PS00589">
    <property type="entry name" value="PTS_HPR_SER"/>
    <property type="match status" value="1"/>
</dbReference>
<keyword evidence="5" id="KW-0963">Cytoplasm</keyword>
<comment type="subcellular location">
    <subcellularLocation>
        <location evidence="2">Cytoplasm</location>
    </subcellularLocation>
</comment>
<dbReference type="NCBIfam" id="NF010352">
    <property type="entry name" value="PRK13780.1"/>
    <property type="match status" value="1"/>
</dbReference>
<dbReference type="Pfam" id="PF00381">
    <property type="entry name" value="PTS-HPr"/>
    <property type="match status" value="1"/>
</dbReference>
<dbReference type="PANTHER" id="PTHR33705:SF2">
    <property type="entry name" value="PHOSPHOCARRIER PROTEIN NPR"/>
    <property type="match status" value="1"/>
</dbReference>
<accession>A0ABT9W3D5</accession>
<evidence type="ECO:0000313" key="9">
    <source>
        <dbReference type="EMBL" id="MDQ0167753.1"/>
    </source>
</evidence>
<dbReference type="NCBIfam" id="TIGR01003">
    <property type="entry name" value="PTS_HPr_family"/>
    <property type="match status" value="1"/>
</dbReference>
<keyword evidence="10" id="KW-1185">Reference proteome</keyword>
<dbReference type="RefSeq" id="WP_307396919.1">
    <property type="nucleotide sequence ID" value="NZ_BAAADK010000006.1"/>
</dbReference>
<proteinExistence type="inferred from homology"/>
<evidence type="ECO:0000256" key="1">
    <source>
        <dbReference type="ARBA" id="ARBA00003681"/>
    </source>
</evidence>
<evidence type="ECO:0000259" key="8">
    <source>
        <dbReference type="PROSITE" id="PS51350"/>
    </source>
</evidence>
<dbReference type="InterPro" id="IPR000032">
    <property type="entry name" value="HPr-like"/>
</dbReference>
<dbReference type="PROSITE" id="PS51350">
    <property type="entry name" value="PTS_HPR_DOM"/>
    <property type="match status" value="1"/>
</dbReference>
<comment type="similarity">
    <text evidence="3">Belongs to the HPr family.</text>
</comment>
<evidence type="ECO:0000256" key="2">
    <source>
        <dbReference type="ARBA" id="ARBA00004496"/>
    </source>
</evidence>
<dbReference type="PANTHER" id="PTHR33705">
    <property type="entry name" value="PHOSPHOCARRIER PROTEIN HPR"/>
    <property type="match status" value="1"/>
</dbReference>
<sequence length="88" mass="9261">MKAKEFTVTAQEGVHARPATAIVQKASGFEADVQLEYNGRSVNLKSIMGVLSLGIPKGSTIKITTDGTDEEAAITALEEALKNEGIAE</sequence>
<evidence type="ECO:0000256" key="6">
    <source>
        <dbReference type="ARBA" id="ARBA00022597"/>
    </source>
</evidence>
<gene>
    <name evidence="9" type="ORF">J2S11_003680</name>
</gene>
<keyword evidence="6" id="KW-0813">Transport</keyword>
<dbReference type="Proteomes" id="UP001235840">
    <property type="component" value="Unassembled WGS sequence"/>
</dbReference>
<evidence type="ECO:0000313" key="10">
    <source>
        <dbReference type="Proteomes" id="UP001235840"/>
    </source>
</evidence>
<dbReference type="InterPro" id="IPR002114">
    <property type="entry name" value="PTS_HPr_Ser_P_site"/>
</dbReference>
<dbReference type="PROSITE" id="PS00369">
    <property type="entry name" value="PTS_HPR_HIS"/>
    <property type="match status" value="1"/>
</dbReference>
<dbReference type="PRINTS" id="PR00107">
    <property type="entry name" value="PHOSPHOCPHPR"/>
</dbReference>
<keyword evidence="7" id="KW-0598">Phosphotransferase system</keyword>
<comment type="function">
    <text evidence="1">General (non sugar-specific) component of the phosphoenolpyruvate-dependent sugar phosphotransferase system (sugar PTS). This major carbohydrate active-transport system catalyzes the phosphorylation of incoming sugar substrates concomitantly with their translocation across the cell membrane. The phosphoryl group from phosphoenolpyruvate (PEP) is transferred to the phosphoryl carrier protein HPr by enzyme I. Phospho-HPr then transfers it to the PTS EIIA domain.</text>
</comment>
<evidence type="ECO:0000256" key="3">
    <source>
        <dbReference type="ARBA" id="ARBA00010736"/>
    </source>
</evidence>
<dbReference type="InterPro" id="IPR035895">
    <property type="entry name" value="HPr-like_sf"/>
</dbReference>
<dbReference type="InterPro" id="IPR050399">
    <property type="entry name" value="HPr"/>
</dbReference>
<dbReference type="Gene3D" id="3.30.1340.10">
    <property type="entry name" value="HPr-like"/>
    <property type="match status" value="1"/>
</dbReference>
<protein>
    <recommendedName>
        <fullName evidence="4">Phosphocarrier protein HPr</fullName>
    </recommendedName>
</protein>